<feature type="transmembrane region" description="Helical" evidence="6">
    <location>
        <begin position="59"/>
        <end position="79"/>
    </location>
</feature>
<dbReference type="STRING" id="623281.SAMN05421747_101387"/>
<protein>
    <submittedName>
        <fullName evidence="7">Cytochrome c oxidase subunit IV</fullName>
    </submittedName>
</protein>
<proteinExistence type="predicted"/>
<evidence type="ECO:0000256" key="1">
    <source>
        <dbReference type="ARBA" id="ARBA00004651"/>
    </source>
</evidence>
<feature type="transmembrane region" description="Helical" evidence="6">
    <location>
        <begin position="85"/>
        <end position="106"/>
    </location>
</feature>
<evidence type="ECO:0000256" key="3">
    <source>
        <dbReference type="ARBA" id="ARBA00022692"/>
    </source>
</evidence>
<evidence type="ECO:0000313" key="7">
    <source>
        <dbReference type="EMBL" id="SFB83042.1"/>
    </source>
</evidence>
<evidence type="ECO:0000256" key="6">
    <source>
        <dbReference type="SAM" id="Phobius"/>
    </source>
</evidence>
<name>A0A1I1E8V1_9SPHI</name>
<reference evidence="7 8" key="1">
    <citation type="submission" date="2016-10" db="EMBL/GenBank/DDBJ databases">
        <authorList>
            <person name="de Groot N.N."/>
        </authorList>
    </citation>
    <scope>NUCLEOTIDE SEQUENCE [LARGE SCALE GENOMIC DNA]</scope>
    <source>
        <strain evidence="7 8">DSM 22900</strain>
    </source>
</reference>
<sequence>MVSQHNDTVEHEGAEHHDGMTKGKIWRVFFYLLALTALEFFIALALVHGGVIEKGLGVNIVYIILTLLKAYYIVAYFMHLKYETFGFIMSITIVFLFIIYFIVLMLTEGTYLKSHYNPFPFWPNP</sequence>
<evidence type="ECO:0000313" key="8">
    <source>
        <dbReference type="Proteomes" id="UP000199577"/>
    </source>
</evidence>
<keyword evidence="4 6" id="KW-1133">Transmembrane helix</keyword>
<dbReference type="RefSeq" id="WP_090970465.1">
    <property type="nucleotide sequence ID" value="NZ_FOLL01000001.1"/>
</dbReference>
<dbReference type="InterPro" id="IPR005171">
    <property type="entry name" value="Cyt_c_oxidase_su4_prok"/>
</dbReference>
<dbReference type="Pfam" id="PF03626">
    <property type="entry name" value="COX4_pro"/>
    <property type="match status" value="1"/>
</dbReference>
<dbReference type="EMBL" id="FOLL01000001">
    <property type="protein sequence ID" value="SFB83042.1"/>
    <property type="molecule type" value="Genomic_DNA"/>
</dbReference>
<dbReference type="OrthoDB" id="981917at2"/>
<organism evidence="7 8">
    <name type="scientific">Parapedobacter composti</name>
    <dbReference type="NCBI Taxonomy" id="623281"/>
    <lineage>
        <taxon>Bacteria</taxon>
        <taxon>Pseudomonadati</taxon>
        <taxon>Bacteroidota</taxon>
        <taxon>Sphingobacteriia</taxon>
        <taxon>Sphingobacteriales</taxon>
        <taxon>Sphingobacteriaceae</taxon>
        <taxon>Parapedobacter</taxon>
    </lineage>
</organism>
<dbReference type="GO" id="GO:0005886">
    <property type="term" value="C:plasma membrane"/>
    <property type="evidence" value="ECO:0007669"/>
    <property type="project" value="UniProtKB-SubCell"/>
</dbReference>
<evidence type="ECO:0000256" key="4">
    <source>
        <dbReference type="ARBA" id="ARBA00022989"/>
    </source>
</evidence>
<keyword evidence="2" id="KW-1003">Cell membrane</keyword>
<comment type="subcellular location">
    <subcellularLocation>
        <location evidence="1">Cell membrane</location>
        <topology evidence="1">Multi-pass membrane protein</topology>
    </subcellularLocation>
</comment>
<evidence type="ECO:0000256" key="5">
    <source>
        <dbReference type="ARBA" id="ARBA00023136"/>
    </source>
</evidence>
<gene>
    <name evidence="7" type="ORF">SAMN05421747_101387</name>
</gene>
<keyword evidence="8" id="KW-1185">Reference proteome</keyword>
<accession>A0A1I1E8V1</accession>
<keyword evidence="5 6" id="KW-0472">Membrane</keyword>
<dbReference type="AlphaFoldDB" id="A0A1I1E8V1"/>
<keyword evidence="3 6" id="KW-0812">Transmembrane</keyword>
<feature type="transmembrane region" description="Helical" evidence="6">
    <location>
        <begin position="28"/>
        <end position="47"/>
    </location>
</feature>
<dbReference type="Proteomes" id="UP000199577">
    <property type="component" value="Unassembled WGS sequence"/>
</dbReference>
<evidence type="ECO:0000256" key="2">
    <source>
        <dbReference type="ARBA" id="ARBA00022475"/>
    </source>
</evidence>